<dbReference type="EMBL" id="BMAW01028255">
    <property type="protein sequence ID" value="GFU06554.1"/>
    <property type="molecule type" value="Genomic_DNA"/>
</dbReference>
<feature type="signal peptide" evidence="3">
    <location>
        <begin position="1"/>
        <end position="18"/>
    </location>
</feature>
<keyword evidence="6" id="KW-1185">Reference proteome</keyword>
<evidence type="ECO:0000256" key="2">
    <source>
        <dbReference type="SAM" id="Coils"/>
    </source>
</evidence>
<evidence type="ECO:0000313" key="5">
    <source>
        <dbReference type="EMBL" id="GFU06554.1"/>
    </source>
</evidence>
<dbReference type="Proteomes" id="UP000887013">
    <property type="component" value="Unassembled WGS sequence"/>
</dbReference>
<name>A0A8X6Q4R8_NEPPI</name>
<reference evidence="5" key="1">
    <citation type="submission" date="2020-08" db="EMBL/GenBank/DDBJ databases">
        <title>Multicomponent nature underlies the extraordinary mechanical properties of spider dragline silk.</title>
        <authorList>
            <person name="Kono N."/>
            <person name="Nakamura H."/>
            <person name="Mori M."/>
            <person name="Yoshida Y."/>
            <person name="Ohtoshi R."/>
            <person name="Malay A.D."/>
            <person name="Moran D.A.P."/>
            <person name="Tomita M."/>
            <person name="Numata K."/>
            <person name="Arakawa K."/>
        </authorList>
    </citation>
    <scope>NUCLEOTIDE SEQUENCE</scope>
</reference>
<dbReference type="InterPro" id="IPR036056">
    <property type="entry name" value="Fibrinogen-like_C"/>
</dbReference>
<dbReference type="InterPro" id="IPR020837">
    <property type="entry name" value="Fibrinogen_CS"/>
</dbReference>
<dbReference type="PROSITE" id="PS00514">
    <property type="entry name" value="FIBRINOGEN_C_1"/>
    <property type="match status" value="1"/>
</dbReference>
<dbReference type="SUPFAM" id="SSF56496">
    <property type="entry name" value="Fibrinogen C-terminal domain-like"/>
    <property type="match status" value="1"/>
</dbReference>
<dbReference type="SMART" id="SM00186">
    <property type="entry name" value="FBG"/>
    <property type="match status" value="1"/>
</dbReference>
<evidence type="ECO:0000313" key="6">
    <source>
        <dbReference type="Proteomes" id="UP000887013"/>
    </source>
</evidence>
<evidence type="ECO:0000256" key="3">
    <source>
        <dbReference type="SAM" id="SignalP"/>
    </source>
</evidence>
<dbReference type="InterPro" id="IPR002181">
    <property type="entry name" value="Fibrinogen_a/b/g_C_dom"/>
</dbReference>
<comment type="caution">
    <text evidence="5">The sequence shown here is derived from an EMBL/GenBank/DDBJ whole genome shotgun (WGS) entry which is preliminary data.</text>
</comment>
<keyword evidence="3" id="KW-0732">Signal</keyword>
<dbReference type="GO" id="GO:0005615">
    <property type="term" value="C:extracellular space"/>
    <property type="evidence" value="ECO:0007669"/>
    <property type="project" value="TreeGrafter"/>
</dbReference>
<dbReference type="PANTHER" id="PTHR19143:SF444">
    <property type="entry name" value="PROTEIN SCABROUS"/>
    <property type="match status" value="1"/>
</dbReference>
<dbReference type="InterPro" id="IPR014716">
    <property type="entry name" value="Fibrinogen_a/b/g_C_1"/>
</dbReference>
<dbReference type="InterPro" id="IPR050373">
    <property type="entry name" value="Fibrinogen_C-term_domain"/>
</dbReference>
<proteinExistence type="predicted"/>
<protein>
    <submittedName>
        <fullName evidence="5">Protein scabrous</fullName>
    </submittedName>
</protein>
<accession>A0A8X6Q4R8</accession>
<organism evidence="5 6">
    <name type="scientific">Nephila pilipes</name>
    <name type="common">Giant wood spider</name>
    <name type="synonym">Nephila maculata</name>
    <dbReference type="NCBI Taxonomy" id="299642"/>
    <lineage>
        <taxon>Eukaryota</taxon>
        <taxon>Metazoa</taxon>
        <taxon>Ecdysozoa</taxon>
        <taxon>Arthropoda</taxon>
        <taxon>Chelicerata</taxon>
        <taxon>Arachnida</taxon>
        <taxon>Araneae</taxon>
        <taxon>Araneomorphae</taxon>
        <taxon>Entelegynae</taxon>
        <taxon>Araneoidea</taxon>
        <taxon>Nephilidae</taxon>
        <taxon>Nephila</taxon>
    </lineage>
</organism>
<dbReference type="CDD" id="cd00087">
    <property type="entry name" value="FReD"/>
    <property type="match status" value="1"/>
</dbReference>
<dbReference type="AlphaFoldDB" id="A0A8X6Q4R8"/>
<evidence type="ECO:0000256" key="1">
    <source>
        <dbReference type="ARBA" id="ARBA00023157"/>
    </source>
</evidence>
<feature type="chain" id="PRO_5036476972" evidence="3">
    <location>
        <begin position="19"/>
        <end position="610"/>
    </location>
</feature>
<sequence length="610" mass="70956">MWIIRWMAVLLLATQCKTQRGREALRGQVAKLREEQWRDRERIEALERRLSTREERDSPSSAAPEGIFEILEDLFGEVSVLSEELKQRKWVEEAVVSLQAKQEEEVIMLKQLMRRVEVIEEEQRNLSQLIFSSIENTRAEDKGVKVNTVNPWSEEGSGDLINESLFPAVTAKDSDKVSETHHKTINKSLMLPKNVNEIDEEKRRISNLSNQIEMVQRQTQLIQERCIDMVSNATDDIKSSMALLDNLQDDLSNLRKRVGKVDFNAAQSQAELDVLKRDWIEDRQSINNLQNGSTTMKQELNDFSRRLLVLEMQTTNMTLQRCREDGETYKSRMMIQNLDLRLSQIDHRIDESMKLLESNRKSNENALWNYRDALANMARRTHNMSGEITMLNNAQTSLRQDMDKFIKHLPKDCSLQIQSGITLIQVPRLGPLEVYCDISPDGGPWILVQNRFNGSESFFRDWTEYKSGFGQLNSEFWIGNEALHLLTDKRPMKLHIDMWDMQDNYLYVEYETFRVRSEMDQYAIEISNHSGNASDALTSHNGMGFSTFDRDNDASSANCAVHHTGGWWYQHCHRADLNGRYSLGMTWYDEFRQEWLQLVRVEIKIAPVDS</sequence>
<gene>
    <name evidence="5" type="primary">sca</name>
    <name evidence="5" type="ORF">NPIL_592421</name>
</gene>
<dbReference type="PANTHER" id="PTHR19143">
    <property type="entry name" value="FIBRINOGEN/TENASCIN/ANGIOPOEITIN"/>
    <property type="match status" value="1"/>
</dbReference>
<dbReference type="Gene3D" id="3.90.215.10">
    <property type="entry name" value="Gamma Fibrinogen, chain A, domain 1"/>
    <property type="match status" value="1"/>
</dbReference>
<dbReference type="PROSITE" id="PS51406">
    <property type="entry name" value="FIBRINOGEN_C_2"/>
    <property type="match status" value="1"/>
</dbReference>
<dbReference type="OrthoDB" id="6425181at2759"/>
<evidence type="ECO:0000259" key="4">
    <source>
        <dbReference type="PROSITE" id="PS51406"/>
    </source>
</evidence>
<keyword evidence="2" id="KW-0175">Coiled coil</keyword>
<keyword evidence="1" id="KW-1015">Disulfide bond</keyword>
<feature type="coiled-coil region" evidence="2">
    <location>
        <begin position="198"/>
        <end position="257"/>
    </location>
</feature>
<feature type="domain" description="Fibrinogen C-terminal" evidence="4">
    <location>
        <begin position="404"/>
        <end position="609"/>
    </location>
</feature>
<dbReference type="Pfam" id="PF00147">
    <property type="entry name" value="Fibrinogen_C"/>
    <property type="match status" value="1"/>
</dbReference>